<dbReference type="Gramene" id="TuG1812G0100000992.01.T01">
    <property type="protein sequence ID" value="TuG1812G0100000992.01.T01.cds292245"/>
    <property type="gene ID" value="TuG1812G0100000992.01"/>
</dbReference>
<evidence type="ECO:0000313" key="2">
    <source>
        <dbReference type="Proteomes" id="UP000015106"/>
    </source>
</evidence>
<dbReference type="AlphaFoldDB" id="A0A8R7JZB2"/>
<reference evidence="1" key="2">
    <citation type="submission" date="2018-03" db="EMBL/GenBank/DDBJ databases">
        <title>The Triticum urartu genome reveals the dynamic nature of wheat genome evolution.</title>
        <authorList>
            <person name="Ling H."/>
            <person name="Ma B."/>
            <person name="Shi X."/>
            <person name="Liu H."/>
            <person name="Dong L."/>
            <person name="Sun H."/>
            <person name="Cao Y."/>
            <person name="Gao Q."/>
            <person name="Zheng S."/>
            <person name="Li Y."/>
            <person name="Yu Y."/>
            <person name="Du H."/>
            <person name="Qi M."/>
            <person name="Li Y."/>
            <person name="Yu H."/>
            <person name="Cui Y."/>
            <person name="Wang N."/>
            <person name="Chen C."/>
            <person name="Wu H."/>
            <person name="Zhao Y."/>
            <person name="Zhang J."/>
            <person name="Li Y."/>
            <person name="Zhou W."/>
            <person name="Zhang B."/>
            <person name="Hu W."/>
            <person name="Eijk M."/>
            <person name="Tang J."/>
            <person name="Witsenboer H."/>
            <person name="Zhao S."/>
            <person name="Li Z."/>
            <person name="Zhang A."/>
            <person name="Wang D."/>
            <person name="Liang C."/>
        </authorList>
    </citation>
    <scope>NUCLEOTIDE SEQUENCE [LARGE SCALE GENOMIC DNA]</scope>
    <source>
        <strain evidence="1">cv. G1812</strain>
    </source>
</reference>
<dbReference type="PANTHER" id="PTHR46481">
    <property type="entry name" value="ZINC FINGER BED DOMAIN-CONTAINING PROTEIN 4"/>
    <property type="match status" value="1"/>
</dbReference>
<accession>A0A8R7JZB2</accession>
<proteinExistence type="predicted"/>
<reference evidence="2" key="1">
    <citation type="journal article" date="2013" name="Nature">
        <title>Draft genome of the wheat A-genome progenitor Triticum urartu.</title>
        <authorList>
            <person name="Ling H.Q."/>
            <person name="Zhao S."/>
            <person name="Liu D."/>
            <person name="Wang J."/>
            <person name="Sun H."/>
            <person name="Zhang C."/>
            <person name="Fan H."/>
            <person name="Li D."/>
            <person name="Dong L."/>
            <person name="Tao Y."/>
            <person name="Gao C."/>
            <person name="Wu H."/>
            <person name="Li Y."/>
            <person name="Cui Y."/>
            <person name="Guo X."/>
            <person name="Zheng S."/>
            <person name="Wang B."/>
            <person name="Yu K."/>
            <person name="Liang Q."/>
            <person name="Yang W."/>
            <person name="Lou X."/>
            <person name="Chen J."/>
            <person name="Feng M."/>
            <person name="Jian J."/>
            <person name="Zhang X."/>
            <person name="Luo G."/>
            <person name="Jiang Y."/>
            <person name="Liu J."/>
            <person name="Wang Z."/>
            <person name="Sha Y."/>
            <person name="Zhang B."/>
            <person name="Wu H."/>
            <person name="Tang D."/>
            <person name="Shen Q."/>
            <person name="Xue P."/>
            <person name="Zou S."/>
            <person name="Wang X."/>
            <person name="Liu X."/>
            <person name="Wang F."/>
            <person name="Yang Y."/>
            <person name="An X."/>
            <person name="Dong Z."/>
            <person name="Zhang K."/>
            <person name="Zhang X."/>
            <person name="Luo M.C."/>
            <person name="Dvorak J."/>
            <person name="Tong Y."/>
            <person name="Wang J."/>
            <person name="Yang H."/>
            <person name="Li Z."/>
            <person name="Wang D."/>
            <person name="Zhang A."/>
            <person name="Wang J."/>
        </authorList>
    </citation>
    <scope>NUCLEOTIDE SEQUENCE</scope>
    <source>
        <strain evidence="2">cv. G1812</strain>
    </source>
</reference>
<dbReference type="InterPro" id="IPR012337">
    <property type="entry name" value="RNaseH-like_sf"/>
</dbReference>
<dbReference type="InterPro" id="IPR052035">
    <property type="entry name" value="ZnF_BED_domain_contain"/>
</dbReference>
<dbReference type="PANTHER" id="PTHR46481:SF11">
    <property type="entry name" value="ZINC FINGER BED DOMAIN-CONTAINING PROTEIN RICESLEEPER 2-LIKE"/>
    <property type="match status" value="1"/>
</dbReference>
<dbReference type="SUPFAM" id="SSF53098">
    <property type="entry name" value="Ribonuclease H-like"/>
    <property type="match status" value="1"/>
</dbReference>
<reference evidence="1" key="3">
    <citation type="submission" date="2022-06" db="UniProtKB">
        <authorList>
            <consortium name="EnsemblPlants"/>
        </authorList>
    </citation>
    <scope>IDENTIFICATION</scope>
</reference>
<name>A0A8R7JZB2_TRIUA</name>
<keyword evidence="2" id="KW-1185">Reference proteome</keyword>
<protein>
    <recommendedName>
        <fullName evidence="3">AC transposase</fullName>
    </recommendedName>
</protein>
<evidence type="ECO:0000313" key="1">
    <source>
        <dbReference type="EnsemblPlants" id="TuG1812G0100000992.01.T01.cds292245"/>
    </source>
</evidence>
<evidence type="ECO:0008006" key="3">
    <source>
        <dbReference type="Google" id="ProtNLM"/>
    </source>
</evidence>
<organism evidence="1 2">
    <name type="scientific">Triticum urartu</name>
    <name type="common">Red wild einkorn</name>
    <name type="synonym">Crithodium urartu</name>
    <dbReference type="NCBI Taxonomy" id="4572"/>
    <lineage>
        <taxon>Eukaryota</taxon>
        <taxon>Viridiplantae</taxon>
        <taxon>Streptophyta</taxon>
        <taxon>Embryophyta</taxon>
        <taxon>Tracheophyta</taxon>
        <taxon>Spermatophyta</taxon>
        <taxon>Magnoliopsida</taxon>
        <taxon>Liliopsida</taxon>
        <taxon>Poales</taxon>
        <taxon>Poaceae</taxon>
        <taxon>BOP clade</taxon>
        <taxon>Pooideae</taxon>
        <taxon>Triticodae</taxon>
        <taxon>Triticeae</taxon>
        <taxon>Triticinae</taxon>
        <taxon>Triticum</taxon>
    </lineage>
</organism>
<dbReference type="Proteomes" id="UP000015106">
    <property type="component" value="Chromosome 1"/>
</dbReference>
<dbReference type="EnsemblPlants" id="TuG1812G0100000992.01.T01">
    <property type="protein sequence ID" value="TuG1812G0100000992.01.T01.cds292245"/>
    <property type="gene ID" value="TuG1812G0100000992.01"/>
</dbReference>
<sequence>MERKISTITLDNCTTNDKAVEDLLDKLDSSSLMLGGKLLHMCCCAHILNLIVKDGLAGLGDGIERVRDSVGFWSATPKRHEMLEKTCRLINIEYSRRLNLDCKTRWNSTYIMLSIVVLYRDVFYRLSLRERLFNCCPTTAN</sequence>